<proteinExistence type="predicted"/>
<sequence>MTYHSKLEDFFQWPKEVAFLFILYTDCMSRICSKSQSHMRKQSKACYENEYRLCYSIRGLDERINDQFTSNISYKYIRCHAN</sequence>
<name>A0A059C625_EUCGR</name>
<dbReference type="InParanoid" id="A0A059C625"/>
<evidence type="ECO:0000313" key="1">
    <source>
        <dbReference type="EMBL" id="KCW73812.1"/>
    </source>
</evidence>
<dbReference type="Gramene" id="KCW73812">
    <property type="protein sequence ID" value="KCW73812"/>
    <property type="gene ID" value="EUGRSUZ_E02415"/>
</dbReference>
<dbReference type="AlphaFoldDB" id="A0A059C625"/>
<accession>A0A059C625</accession>
<dbReference type="EMBL" id="KK198757">
    <property type="protein sequence ID" value="KCW73812.1"/>
    <property type="molecule type" value="Genomic_DNA"/>
</dbReference>
<reference evidence="1" key="1">
    <citation type="submission" date="2013-07" db="EMBL/GenBank/DDBJ databases">
        <title>The genome of Eucalyptus grandis.</title>
        <authorList>
            <person name="Schmutz J."/>
            <person name="Hayes R."/>
            <person name="Myburg A."/>
            <person name="Tuskan G."/>
            <person name="Grattapaglia D."/>
            <person name="Rokhsar D.S."/>
        </authorList>
    </citation>
    <scope>NUCLEOTIDE SEQUENCE</scope>
    <source>
        <tissue evidence="1">Leaf extractions</tissue>
    </source>
</reference>
<gene>
    <name evidence="1" type="ORF">EUGRSUZ_E02415</name>
</gene>
<protein>
    <submittedName>
        <fullName evidence="1">Uncharacterized protein</fullName>
    </submittedName>
</protein>
<organism evidence="1">
    <name type="scientific">Eucalyptus grandis</name>
    <name type="common">Flooded gum</name>
    <dbReference type="NCBI Taxonomy" id="71139"/>
    <lineage>
        <taxon>Eukaryota</taxon>
        <taxon>Viridiplantae</taxon>
        <taxon>Streptophyta</taxon>
        <taxon>Embryophyta</taxon>
        <taxon>Tracheophyta</taxon>
        <taxon>Spermatophyta</taxon>
        <taxon>Magnoliopsida</taxon>
        <taxon>eudicotyledons</taxon>
        <taxon>Gunneridae</taxon>
        <taxon>Pentapetalae</taxon>
        <taxon>rosids</taxon>
        <taxon>malvids</taxon>
        <taxon>Myrtales</taxon>
        <taxon>Myrtaceae</taxon>
        <taxon>Myrtoideae</taxon>
        <taxon>Eucalypteae</taxon>
        <taxon>Eucalyptus</taxon>
    </lineage>
</organism>